<keyword evidence="1" id="KW-0732">Signal</keyword>
<name>A0A4R5M351_9BURK</name>
<feature type="chain" id="PRO_5020653585" evidence="1">
    <location>
        <begin position="28"/>
        <end position="193"/>
    </location>
</feature>
<sequence>MSFKTVRMAAVLAGLLVGGCSSLGAGAAPSASTSQSSHAQLEQNARVALAQLYSSVPRAKELRSHAVAILVFPDILKAGLMFGGSGGNGVLFSRDGKVLGYYNASAVSYGLQAGAQSFSEAMFLTKPAAERYLDSSDGWSIGAGPSVVLADSGMGRDMSSTTLRPDVYAFIFGQVGLMAGMGVQGQKITRLGA</sequence>
<organism evidence="2 3">
    <name type="scientific">Paraburkholderia silviterrae</name>
    <dbReference type="NCBI Taxonomy" id="2528715"/>
    <lineage>
        <taxon>Bacteria</taxon>
        <taxon>Pseudomonadati</taxon>
        <taxon>Pseudomonadota</taxon>
        <taxon>Betaproteobacteria</taxon>
        <taxon>Burkholderiales</taxon>
        <taxon>Burkholderiaceae</taxon>
        <taxon>Paraburkholderia</taxon>
    </lineage>
</organism>
<dbReference type="RefSeq" id="WP_133198139.1">
    <property type="nucleotide sequence ID" value="NZ_JBHUCW010000003.1"/>
</dbReference>
<proteinExistence type="predicted"/>
<comment type="caution">
    <text evidence="2">The sequence shown here is derived from an EMBL/GenBank/DDBJ whole genome shotgun (WGS) entry which is preliminary data.</text>
</comment>
<feature type="signal peptide" evidence="1">
    <location>
        <begin position="1"/>
        <end position="27"/>
    </location>
</feature>
<evidence type="ECO:0000256" key="1">
    <source>
        <dbReference type="SAM" id="SignalP"/>
    </source>
</evidence>
<dbReference type="Proteomes" id="UP000295722">
    <property type="component" value="Unassembled WGS sequence"/>
</dbReference>
<evidence type="ECO:0000313" key="3">
    <source>
        <dbReference type="Proteomes" id="UP000295722"/>
    </source>
</evidence>
<dbReference type="EMBL" id="SMRP01000018">
    <property type="protein sequence ID" value="TDG20051.1"/>
    <property type="molecule type" value="Genomic_DNA"/>
</dbReference>
<evidence type="ECO:0000313" key="2">
    <source>
        <dbReference type="EMBL" id="TDG20051.1"/>
    </source>
</evidence>
<dbReference type="OrthoDB" id="198978at2"/>
<reference evidence="2 3" key="1">
    <citation type="submission" date="2019-03" db="EMBL/GenBank/DDBJ databases">
        <title>Paraburkholderia sp. 4M-K11, isolated from subtropical forest soil.</title>
        <authorList>
            <person name="Gao Z.-H."/>
            <person name="Qiu L.-H."/>
        </authorList>
    </citation>
    <scope>NUCLEOTIDE SEQUENCE [LARGE SCALE GENOMIC DNA]</scope>
    <source>
        <strain evidence="2 3">4M-K11</strain>
    </source>
</reference>
<dbReference type="PROSITE" id="PS51257">
    <property type="entry name" value="PROKAR_LIPOPROTEIN"/>
    <property type="match status" value="1"/>
</dbReference>
<accession>A0A4R5M351</accession>
<gene>
    <name evidence="2" type="ORF">EYW47_28270</name>
</gene>
<dbReference type="AlphaFoldDB" id="A0A4R5M351"/>
<protein>
    <submittedName>
        <fullName evidence="2">Twin-arginine translocation pathway signal protein</fullName>
    </submittedName>
</protein>
<keyword evidence="3" id="KW-1185">Reference proteome</keyword>